<dbReference type="SUPFAM" id="SSF53335">
    <property type="entry name" value="S-adenosyl-L-methionine-dependent methyltransferases"/>
    <property type="match status" value="1"/>
</dbReference>
<accession>A0A9P6JMH0</accession>
<dbReference type="AlphaFoldDB" id="A0A9P6JMH0"/>
<dbReference type="GO" id="GO:0032991">
    <property type="term" value="C:protein-containing complex"/>
    <property type="evidence" value="ECO:0007669"/>
    <property type="project" value="TreeGrafter"/>
</dbReference>
<comment type="caution">
    <text evidence="1">The sequence shown here is derived from an EMBL/GenBank/DDBJ whole genome shotgun (WGS) entry which is preliminary data.</text>
</comment>
<keyword evidence="2" id="KW-1185">Reference proteome</keyword>
<dbReference type="Gene3D" id="3.40.50.150">
    <property type="entry name" value="Vaccinia Virus protein VP39"/>
    <property type="match status" value="1"/>
</dbReference>
<dbReference type="GO" id="GO:0005829">
    <property type="term" value="C:cytosol"/>
    <property type="evidence" value="ECO:0007669"/>
    <property type="project" value="TreeGrafter"/>
</dbReference>
<dbReference type="Pfam" id="PF10294">
    <property type="entry name" value="Methyltransf_16"/>
    <property type="match status" value="1"/>
</dbReference>
<dbReference type="PANTHER" id="PTHR14614:SF109">
    <property type="entry name" value="RIBOSOMAL LYSINE N-METHYLTRANSFERASE 5"/>
    <property type="match status" value="1"/>
</dbReference>
<dbReference type="InterPro" id="IPR029063">
    <property type="entry name" value="SAM-dependent_MTases_sf"/>
</dbReference>
<dbReference type="InterPro" id="IPR019410">
    <property type="entry name" value="Methyltransf_16"/>
</dbReference>
<dbReference type="GO" id="GO:0032259">
    <property type="term" value="P:methylation"/>
    <property type="evidence" value="ECO:0007669"/>
    <property type="project" value="UniProtKB-KW"/>
</dbReference>
<keyword evidence="1" id="KW-0489">Methyltransferase</keyword>
<dbReference type="OrthoDB" id="2529286at2759"/>
<evidence type="ECO:0000313" key="1">
    <source>
        <dbReference type="EMBL" id="KAF9526111.1"/>
    </source>
</evidence>
<organism evidence="1 2">
    <name type="scientific">Crepidotus variabilis</name>
    <dbReference type="NCBI Taxonomy" id="179855"/>
    <lineage>
        <taxon>Eukaryota</taxon>
        <taxon>Fungi</taxon>
        <taxon>Dikarya</taxon>
        <taxon>Basidiomycota</taxon>
        <taxon>Agaricomycotina</taxon>
        <taxon>Agaricomycetes</taxon>
        <taxon>Agaricomycetidae</taxon>
        <taxon>Agaricales</taxon>
        <taxon>Agaricineae</taxon>
        <taxon>Crepidotaceae</taxon>
        <taxon>Crepidotus</taxon>
    </lineage>
</organism>
<gene>
    <name evidence="1" type="ORF">CPB83DRAFT_858358</name>
</gene>
<reference evidence="1" key="1">
    <citation type="submission" date="2020-11" db="EMBL/GenBank/DDBJ databases">
        <authorList>
            <consortium name="DOE Joint Genome Institute"/>
            <person name="Ahrendt S."/>
            <person name="Riley R."/>
            <person name="Andreopoulos W."/>
            <person name="Labutti K."/>
            <person name="Pangilinan J."/>
            <person name="Ruiz-Duenas F.J."/>
            <person name="Barrasa J.M."/>
            <person name="Sanchez-Garcia M."/>
            <person name="Camarero S."/>
            <person name="Miyauchi S."/>
            <person name="Serrano A."/>
            <person name="Linde D."/>
            <person name="Babiker R."/>
            <person name="Drula E."/>
            <person name="Ayuso-Fernandez I."/>
            <person name="Pacheco R."/>
            <person name="Padilla G."/>
            <person name="Ferreira P."/>
            <person name="Barriuso J."/>
            <person name="Kellner H."/>
            <person name="Castanera R."/>
            <person name="Alfaro M."/>
            <person name="Ramirez L."/>
            <person name="Pisabarro A.G."/>
            <person name="Kuo A."/>
            <person name="Tritt A."/>
            <person name="Lipzen A."/>
            <person name="He G."/>
            <person name="Yan M."/>
            <person name="Ng V."/>
            <person name="Cullen D."/>
            <person name="Martin F."/>
            <person name="Rosso M.-N."/>
            <person name="Henrissat B."/>
            <person name="Hibbett D."/>
            <person name="Martinez A.T."/>
            <person name="Grigoriev I.V."/>
        </authorList>
    </citation>
    <scope>NUCLEOTIDE SEQUENCE</scope>
    <source>
        <strain evidence="1">CBS 506.95</strain>
    </source>
</reference>
<dbReference type="GO" id="GO:0008757">
    <property type="term" value="F:S-adenosylmethionine-dependent methyltransferase activity"/>
    <property type="evidence" value="ECO:0007669"/>
    <property type="project" value="UniProtKB-ARBA"/>
</dbReference>
<evidence type="ECO:0000313" key="2">
    <source>
        <dbReference type="Proteomes" id="UP000807306"/>
    </source>
</evidence>
<name>A0A9P6JMH0_9AGAR</name>
<protein>
    <submittedName>
        <fullName evidence="1">Methyltransferase-domain-containing protein</fullName>
    </submittedName>
</protein>
<sequence length="229" mass="25718">MKAKGTGVDSMIEIELHQDKTALRSRKGDTGSVLWKASIDFAQMVLQQCYAKLPQGLLDPEILRKSHVLELGAGTGLLSIALSSLVEQFTVTDIEALTPLIQKNIHHNGAPSNVCVAELDWVELRSTLPSKRSKIFDATQQPIDLLLAVDCLYHPSLIPPFVETIDYLCTPGRTTVLIISELRQEDVMREFLEAWLSKPDWQILRAPNDELGKHYVIWIGWKECCTIIE</sequence>
<proteinExistence type="predicted"/>
<dbReference type="PANTHER" id="PTHR14614">
    <property type="entry name" value="HEPATOCELLULAR CARCINOMA-ASSOCIATED ANTIGEN"/>
    <property type="match status" value="1"/>
</dbReference>
<keyword evidence="1" id="KW-0808">Transferase</keyword>
<dbReference type="EMBL" id="MU157875">
    <property type="protein sequence ID" value="KAF9526111.1"/>
    <property type="molecule type" value="Genomic_DNA"/>
</dbReference>
<dbReference type="Proteomes" id="UP000807306">
    <property type="component" value="Unassembled WGS sequence"/>
</dbReference>